<dbReference type="EMBL" id="JACCAA010000001">
    <property type="protein sequence ID" value="NYG59560.1"/>
    <property type="molecule type" value="Genomic_DNA"/>
</dbReference>
<proteinExistence type="predicted"/>
<gene>
    <name evidence="2" type="ORF">BJ980_002483</name>
</gene>
<dbReference type="InterPro" id="IPR002155">
    <property type="entry name" value="Thiolase"/>
</dbReference>
<dbReference type="Proteomes" id="UP000540656">
    <property type="component" value="Unassembled WGS sequence"/>
</dbReference>
<comment type="caution">
    <text evidence="2">The sequence shown here is derived from an EMBL/GenBank/DDBJ whole genome shotgun (WGS) entry which is preliminary data.</text>
</comment>
<dbReference type="PANTHER" id="PTHR42870:SF1">
    <property type="entry name" value="NON-SPECIFIC LIPID-TRANSFER PROTEIN-LIKE 2"/>
    <property type="match status" value="1"/>
</dbReference>
<reference evidence="2 3" key="1">
    <citation type="submission" date="2020-07" db="EMBL/GenBank/DDBJ databases">
        <title>Sequencing the genomes of 1000 actinobacteria strains.</title>
        <authorList>
            <person name="Klenk H.-P."/>
        </authorList>
    </citation>
    <scope>NUCLEOTIDE SEQUENCE [LARGE SCALE GENOMIC DNA]</scope>
    <source>
        <strain evidence="2 3">DSM 23819</strain>
    </source>
</reference>
<dbReference type="InterPro" id="IPR016039">
    <property type="entry name" value="Thiolase-like"/>
</dbReference>
<protein>
    <submittedName>
        <fullName evidence="2">Acetyl-CoA acetyltransferase</fullName>
    </submittedName>
</protein>
<organism evidence="2 3">
    <name type="scientific">Nocardioides daedukensis</name>
    <dbReference type="NCBI Taxonomy" id="634462"/>
    <lineage>
        <taxon>Bacteria</taxon>
        <taxon>Bacillati</taxon>
        <taxon>Actinomycetota</taxon>
        <taxon>Actinomycetes</taxon>
        <taxon>Propionibacteriales</taxon>
        <taxon>Nocardioidaceae</taxon>
        <taxon>Nocardioides</taxon>
    </lineage>
</organism>
<dbReference type="PIRSF" id="PIRSF000429">
    <property type="entry name" value="Ac-CoA_Ac_transf"/>
    <property type="match status" value="1"/>
</dbReference>
<dbReference type="Pfam" id="PF22691">
    <property type="entry name" value="Thiolase_C_1"/>
    <property type="match status" value="1"/>
</dbReference>
<dbReference type="RefSeq" id="WP_179502595.1">
    <property type="nucleotide sequence ID" value="NZ_JACCAA010000001.1"/>
</dbReference>
<dbReference type="Gene3D" id="3.40.47.10">
    <property type="match status" value="1"/>
</dbReference>
<dbReference type="SUPFAM" id="SSF53901">
    <property type="entry name" value="Thiolase-like"/>
    <property type="match status" value="2"/>
</dbReference>
<keyword evidence="3" id="KW-1185">Reference proteome</keyword>
<dbReference type="CDD" id="cd00829">
    <property type="entry name" value="SCP-x_thiolase"/>
    <property type="match status" value="1"/>
</dbReference>
<dbReference type="InterPro" id="IPR055140">
    <property type="entry name" value="Thiolase_C_2"/>
</dbReference>
<sequence length="397" mass="40731">MADASWVPGACSIVGIGTTDFSKASGRSPLTLAAQASLAALADAGIDRRDVDGIVRCDMDLVAPPALADSLGVRDLTYWGEAGPGGSGPAAMVGQAVAAIRAGLASTVVVFRSLNGRSGNRYGLVGERGAVGGDGSYDEFFLPFGMQTPGQFFAVVARRYAHEHGLSIDELSHGLGSIALAARAHANSNPDAQFFDRAMTRDDYLASRMLSDPLRLFDFCLETDGAAAVVVTTTERARDLAGSAVPILSVAQGTGHGVQPGQMFPALLRPSTTSWPSAAAAPTLFGRAGVSASDIDVAQIYDCFTITALIQLEDYGFAPRGTAAGLTDADLSVGGVLPLNTSGGHLSEGYIHGMNHVVEGVRQIRGTSTNQVAGAELSLVTSAPPPGASALILGADR</sequence>
<evidence type="ECO:0000259" key="1">
    <source>
        <dbReference type="Pfam" id="PF22691"/>
    </source>
</evidence>
<dbReference type="GO" id="GO:0016747">
    <property type="term" value="F:acyltransferase activity, transferring groups other than amino-acyl groups"/>
    <property type="evidence" value="ECO:0007669"/>
    <property type="project" value="InterPro"/>
</dbReference>
<accession>A0A7Y9S095</accession>
<name>A0A7Y9S095_9ACTN</name>
<evidence type="ECO:0000313" key="3">
    <source>
        <dbReference type="Proteomes" id="UP000540656"/>
    </source>
</evidence>
<evidence type="ECO:0000313" key="2">
    <source>
        <dbReference type="EMBL" id="NYG59560.1"/>
    </source>
</evidence>
<dbReference type="AlphaFoldDB" id="A0A7Y9S095"/>
<keyword evidence="2" id="KW-0808">Transferase</keyword>
<feature type="domain" description="Thiolase C-terminal" evidence="1">
    <location>
        <begin position="271"/>
        <end position="382"/>
    </location>
</feature>
<dbReference type="PANTHER" id="PTHR42870">
    <property type="entry name" value="ACETYL-COA C-ACETYLTRANSFERASE"/>
    <property type="match status" value="1"/>
</dbReference>